<comment type="caution">
    <text evidence="2">The sequence shown here is derived from an EMBL/GenBank/DDBJ whole genome shotgun (WGS) entry which is preliminary data.</text>
</comment>
<name>A0ABU4WCJ5_9FUSO</name>
<evidence type="ECO:0000313" key="2">
    <source>
        <dbReference type="EMBL" id="MDX8337243.1"/>
    </source>
</evidence>
<proteinExistence type="predicted"/>
<protein>
    <recommendedName>
        <fullName evidence="4">DUF4212 domain-containing protein</fullName>
    </recommendedName>
</protein>
<feature type="transmembrane region" description="Helical" evidence="1">
    <location>
        <begin position="48"/>
        <end position="69"/>
    </location>
</feature>
<sequence length="94" mass="11286">MKKNNDFKYCLMIILTQIGMLTFCFYPFYRWDSQIRGTPIEYIFEPGYAGHGTFLLAILYSLINIMMFYDYNGKKNKEIEELKKQLQNKNQDCQ</sequence>
<keyword evidence="3" id="KW-1185">Reference proteome</keyword>
<gene>
    <name evidence="2" type="ORF">RFV38_12190</name>
</gene>
<dbReference type="EMBL" id="JAVIKH010000025">
    <property type="protein sequence ID" value="MDX8337243.1"/>
    <property type="molecule type" value="Genomic_DNA"/>
</dbReference>
<accession>A0ABU4WCJ5</accession>
<reference evidence="3" key="1">
    <citation type="submission" date="2023-07" db="EMBL/GenBank/DDBJ databases">
        <authorList>
            <person name="Colorado M.A."/>
            <person name="Villamil L.M."/>
            <person name="Melo J.F."/>
            <person name="Rodriguez J.A."/>
            <person name="Ruiz R.Y."/>
        </authorList>
    </citation>
    <scope>NUCLEOTIDE SEQUENCE [LARGE SCALE GENOMIC DNA]</scope>
    <source>
        <strain evidence="3">C33</strain>
    </source>
</reference>
<keyword evidence="1" id="KW-1133">Transmembrane helix</keyword>
<evidence type="ECO:0008006" key="4">
    <source>
        <dbReference type="Google" id="ProtNLM"/>
    </source>
</evidence>
<dbReference type="RefSeq" id="WP_320314596.1">
    <property type="nucleotide sequence ID" value="NZ_JAVIKH010000025.1"/>
</dbReference>
<keyword evidence="1" id="KW-0812">Transmembrane</keyword>
<evidence type="ECO:0000256" key="1">
    <source>
        <dbReference type="SAM" id="Phobius"/>
    </source>
</evidence>
<keyword evidence="1" id="KW-0472">Membrane</keyword>
<evidence type="ECO:0000313" key="3">
    <source>
        <dbReference type="Proteomes" id="UP001279681"/>
    </source>
</evidence>
<dbReference type="Proteomes" id="UP001279681">
    <property type="component" value="Unassembled WGS sequence"/>
</dbReference>
<feature type="transmembrane region" description="Helical" evidence="1">
    <location>
        <begin position="7"/>
        <end position="28"/>
    </location>
</feature>
<organism evidence="2 3">
    <name type="scientific">Candidatus Cetobacterium colombiensis</name>
    <dbReference type="NCBI Taxonomy" id="3073100"/>
    <lineage>
        <taxon>Bacteria</taxon>
        <taxon>Fusobacteriati</taxon>
        <taxon>Fusobacteriota</taxon>
        <taxon>Fusobacteriia</taxon>
        <taxon>Fusobacteriales</taxon>
        <taxon>Fusobacteriaceae</taxon>
        <taxon>Cetobacterium</taxon>
    </lineage>
</organism>